<keyword evidence="2" id="KW-0808">Transferase</keyword>
<dbReference type="GO" id="GO:0009032">
    <property type="term" value="F:thymidine phosphorylase activity"/>
    <property type="evidence" value="ECO:0007669"/>
    <property type="project" value="UniProtKB-EC"/>
</dbReference>
<reference evidence="2" key="1">
    <citation type="submission" date="2018-06" db="EMBL/GenBank/DDBJ databases">
        <authorList>
            <person name="Zhirakovskaya E."/>
        </authorList>
    </citation>
    <scope>NUCLEOTIDE SEQUENCE</scope>
</reference>
<evidence type="ECO:0000313" key="2">
    <source>
        <dbReference type="EMBL" id="VAX13129.1"/>
    </source>
</evidence>
<dbReference type="AlphaFoldDB" id="A0A3B1B470"/>
<dbReference type="EMBL" id="UOFZ01000101">
    <property type="protein sequence ID" value="VAX13129.1"/>
    <property type="molecule type" value="Genomic_DNA"/>
</dbReference>
<keyword evidence="2" id="KW-0328">Glycosyltransferase</keyword>
<dbReference type="Pfam" id="PF07793">
    <property type="entry name" value="DUF1631"/>
    <property type="match status" value="1"/>
</dbReference>
<sequence>MNAQSKVVTLNPHPDHAGVNNRVKAQKLLESFKNQSIQYARDLMQQMFDSADDRLFEMAEKADNNTDQSVYFDSMRIVRLKRKEIESDYRKNIEALFSGFWATKPANHDTKQDSNELACENLSLMEEVDLEESLAINTLSSKIRANYAQDIHAIEQRLQQIAPTIEVNSQTNPLDPENLCTAFRDATETLDTEIKIKLIIFKLFDQHINETIGKLYQTINSSFIDAGIMPKIRTRMPQQPSTNNPGTQSATGYGQSVTHDDIANSAETFTANPATGGAEVLVSLQQLLAQTGIANQGKGSLQPGMGGNFGTGDFNGSSSTAGFVTGSTEQLLHALNHIQSGVTMALPKDGTPQEISSQIKTMLVNQVTEVAGQPASLNSVDNGIINVVSMLFEFILDDNNLPATAKAEIARLQIPMLKVAIIDQEFFSTQGHPARILLNTLARAGIGLDESAEKENNPVIMQIEQAVEQVLTEFENDVSVFASVLQEFNIFMDEQHERENSAQESALAVFQHKEEVALAQAWVKETLEEVLTGKKLPEQIEKIIQGPWREVMLHTWLNQGENSSLWKNQLRFIDVLAWSVEPKKISLDKKKLGNIIKQLIQTLRQGLANIDYPEDKTDKLFNALEAWHLASVRGMLQPNPVNEAENDAAMNSFQQQNPAASFFLFEEPQSRQIESNDDPLEQLSEIDAGLSALENTNVSSTIASVTEHAEDDQATEIEKTIADMEQQVASLSELEDMLNNVLEDTDNETEDRQIMENIVLSSWEEPESGDNYPEDEYLDIARHMDAGKWVEFLDENGNAQRAKLAWKSDLLGEYTFLNWKFDVVADKTLFGLASDLRCGRAKVIDDIPILDRALTAVLSGIKRSA</sequence>
<accession>A0A3B1B470</accession>
<feature type="coiled-coil region" evidence="1">
    <location>
        <begin position="714"/>
        <end position="751"/>
    </location>
</feature>
<keyword evidence="1" id="KW-0175">Coiled coil</keyword>
<dbReference type="InterPro" id="IPR012434">
    <property type="entry name" value="DUF1631"/>
</dbReference>
<organism evidence="2">
    <name type="scientific">hydrothermal vent metagenome</name>
    <dbReference type="NCBI Taxonomy" id="652676"/>
    <lineage>
        <taxon>unclassified sequences</taxon>
        <taxon>metagenomes</taxon>
        <taxon>ecological metagenomes</taxon>
    </lineage>
</organism>
<evidence type="ECO:0000256" key="1">
    <source>
        <dbReference type="SAM" id="Coils"/>
    </source>
</evidence>
<name>A0A3B1B470_9ZZZZ</name>
<gene>
    <name evidence="2" type="ORF">MNBD_GAMMA24-78</name>
</gene>
<dbReference type="EC" id="2.4.2.4" evidence="2"/>
<protein>
    <submittedName>
        <fullName evidence="2">Thymidine phosphorylase</fullName>
        <ecNumber evidence="2">2.4.2.4</ecNumber>
    </submittedName>
</protein>
<proteinExistence type="predicted"/>